<feature type="transmembrane region" description="Helical" evidence="10">
    <location>
        <begin position="737"/>
        <end position="756"/>
    </location>
</feature>
<dbReference type="GO" id="GO:0019367">
    <property type="term" value="P:fatty acid elongation, saturated fatty acid"/>
    <property type="evidence" value="ECO:0007669"/>
    <property type="project" value="TreeGrafter"/>
</dbReference>
<feature type="transmembrane region" description="Helical" evidence="10">
    <location>
        <begin position="146"/>
        <end position="167"/>
    </location>
</feature>
<evidence type="ECO:0000256" key="7">
    <source>
        <dbReference type="ARBA" id="ARBA00023098"/>
    </source>
</evidence>
<keyword evidence="5 10" id="KW-0276">Fatty acid metabolism</keyword>
<dbReference type="HOGENOM" id="CLU_260950_0_0_1"/>
<dbReference type="InterPro" id="IPR030457">
    <property type="entry name" value="ELO_CS"/>
</dbReference>
<feature type="transmembrane region" description="Helical" evidence="10">
    <location>
        <begin position="1027"/>
        <end position="1045"/>
    </location>
</feature>
<dbReference type="GO" id="GO:0034625">
    <property type="term" value="P:fatty acid elongation, monounsaturated fatty acid"/>
    <property type="evidence" value="ECO:0007669"/>
    <property type="project" value="TreeGrafter"/>
</dbReference>
<dbReference type="PANTHER" id="PTHR11157:SF17">
    <property type="entry name" value="ELONGATION OF VERY LONG CHAIN FATTY ACIDS PROTEIN 6"/>
    <property type="match status" value="1"/>
</dbReference>
<evidence type="ECO:0000256" key="6">
    <source>
        <dbReference type="ARBA" id="ARBA00022989"/>
    </source>
</evidence>
<evidence type="ECO:0000256" key="9">
    <source>
        <dbReference type="ARBA" id="ARBA00023160"/>
    </source>
</evidence>
<feature type="transmembrane region" description="Helical" evidence="10">
    <location>
        <begin position="1194"/>
        <end position="1212"/>
    </location>
</feature>
<feature type="transmembrane region" description="Helical" evidence="10">
    <location>
        <begin position="934"/>
        <end position="953"/>
    </location>
</feature>
<feature type="transmembrane region" description="Helical" evidence="10">
    <location>
        <begin position="802"/>
        <end position="822"/>
    </location>
</feature>
<comment type="catalytic activity">
    <reaction evidence="10">
        <text>a very-long-chain acyl-CoA + malonyl-CoA + H(+) = a very-long-chain 3-oxoacyl-CoA + CO2 + CoA</text>
        <dbReference type="Rhea" id="RHEA:32727"/>
        <dbReference type="ChEBI" id="CHEBI:15378"/>
        <dbReference type="ChEBI" id="CHEBI:16526"/>
        <dbReference type="ChEBI" id="CHEBI:57287"/>
        <dbReference type="ChEBI" id="CHEBI:57384"/>
        <dbReference type="ChEBI" id="CHEBI:90725"/>
        <dbReference type="ChEBI" id="CHEBI:90736"/>
        <dbReference type="EC" id="2.3.1.199"/>
    </reaction>
</comment>
<feature type="transmembrane region" description="Helical" evidence="10">
    <location>
        <begin position="411"/>
        <end position="431"/>
    </location>
</feature>
<dbReference type="PANTHER" id="PTHR11157">
    <property type="entry name" value="FATTY ACID ACYL TRANSFERASE-RELATED"/>
    <property type="match status" value="1"/>
</dbReference>
<dbReference type="STRING" id="126957.T1J202"/>
<feature type="transmembrane region" description="Helical" evidence="10">
    <location>
        <begin position="902"/>
        <end position="922"/>
    </location>
</feature>
<feature type="transmembrane region" description="Helical" evidence="10">
    <location>
        <begin position="228"/>
        <end position="248"/>
    </location>
</feature>
<evidence type="ECO:0000256" key="8">
    <source>
        <dbReference type="ARBA" id="ARBA00023136"/>
    </source>
</evidence>
<evidence type="ECO:0000256" key="2">
    <source>
        <dbReference type="ARBA" id="ARBA00022516"/>
    </source>
</evidence>
<comment type="caution">
    <text evidence="10">Lacks conserved residue(s) required for the propagation of feature annotation.</text>
</comment>
<keyword evidence="8 10" id="KW-0472">Membrane</keyword>
<feature type="transmembrane region" description="Helical" evidence="10">
    <location>
        <begin position="1057"/>
        <end position="1080"/>
    </location>
</feature>
<organism evidence="11 12">
    <name type="scientific">Strigamia maritima</name>
    <name type="common">European centipede</name>
    <name type="synonym">Geophilus maritimus</name>
    <dbReference type="NCBI Taxonomy" id="126957"/>
    <lineage>
        <taxon>Eukaryota</taxon>
        <taxon>Metazoa</taxon>
        <taxon>Ecdysozoa</taxon>
        <taxon>Arthropoda</taxon>
        <taxon>Myriapoda</taxon>
        <taxon>Chilopoda</taxon>
        <taxon>Pleurostigmophora</taxon>
        <taxon>Geophilomorpha</taxon>
        <taxon>Linotaeniidae</taxon>
        <taxon>Strigamia</taxon>
    </lineage>
</organism>
<dbReference type="GO" id="GO:0009922">
    <property type="term" value="F:fatty acid elongase activity"/>
    <property type="evidence" value="ECO:0007669"/>
    <property type="project" value="UniProtKB-EC"/>
</dbReference>
<dbReference type="GO" id="GO:0030148">
    <property type="term" value="P:sphingolipid biosynthetic process"/>
    <property type="evidence" value="ECO:0007669"/>
    <property type="project" value="TreeGrafter"/>
</dbReference>
<name>T1J202_STRMM</name>
<reference evidence="11" key="2">
    <citation type="submission" date="2015-02" db="UniProtKB">
        <authorList>
            <consortium name="EnsemblMetazoa"/>
        </authorList>
    </citation>
    <scope>IDENTIFICATION</scope>
</reference>
<keyword evidence="9 10" id="KW-0275">Fatty acid biosynthesis</keyword>
<keyword evidence="2 10" id="KW-0444">Lipid biosynthesis</keyword>
<reference evidence="12" key="1">
    <citation type="submission" date="2011-05" db="EMBL/GenBank/DDBJ databases">
        <authorList>
            <person name="Richards S.R."/>
            <person name="Qu J."/>
            <person name="Jiang H."/>
            <person name="Jhangiani S.N."/>
            <person name="Agravi P."/>
            <person name="Goodspeed R."/>
            <person name="Gross S."/>
            <person name="Mandapat C."/>
            <person name="Jackson L."/>
            <person name="Mathew T."/>
            <person name="Pu L."/>
            <person name="Thornton R."/>
            <person name="Saada N."/>
            <person name="Wilczek-Boney K.B."/>
            <person name="Lee S."/>
            <person name="Kovar C."/>
            <person name="Wu Y."/>
            <person name="Scherer S.E."/>
            <person name="Worley K.C."/>
            <person name="Muzny D.M."/>
            <person name="Gibbs R."/>
        </authorList>
    </citation>
    <scope>NUCLEOTIDE SEQUENCE</scope>
    <source>
        <strain evidence="12">Brora</strain>
    </source>
</reference>
<keyword evidence="6 10" id="KW-1133">Transmembrane helix</keyword>
<feature type="transmembrane region" description="Helical" evidence="10">
    <location>
        <begin position="851"/>
        <end position="872"/>
    </location>
</feature>
<keyword evidence="4 10" id="KW-0812">Transmembrane</keyword>
<keyword evidence="12" id="KW-1185">Reference proteome</keyword>
<feature type="transmembrane region" description="Helical" evidence="10">
    <location>
        <begin position="268"/>
        <end position="287"/>
    </location>
</feature>
<feature type="transmembrane region" description="Helical" evidence="10">
    <location>
        <begin position="879"/>
        <end position="896"/>
    </location>
</feature>
<evidence type="ECO:0000313" key="11">
    <source>
        <dbReference type="EnsemblMetazoa" id="SMAR007577-PA"/>
    </source>
</evidence>
<feature type="transmembrane region" description="Helical" evidence="10">
    <location>
        <begin position="492"/>
        <end position="510"/>
    </location>
</feature>
<feature type="transmembrane region" description="Helical" evidence="10">
    <location>
        <begin position="1165"/>
        <end position="1182"/>
    </location>
</feature>
<dbReference type="eggNOG" id="KOG3072">
    <property type="taxonomic scope" value="Eukaryota"/>
</dbReference>
<keyword evidence="3 10" id="KW-0808">Transferase</keyword>
<feature type="transmembrane region" description="Helical" evidence="10">
    <location>
        <begin position="563"/>
        <end position="582"/>
    </location>
</feature>
<protein>
    <recommendedName>
        <fullName evidence="10">Elongation of very long chain fatty acids protein</fullName>
        <ecNumber evidence="10">2.3.1.199</ecNumber>
    </recommendedName>
    <alternativeName>
        <fullName evidence="10">Very-long-chain 3-oxoacyl-CoA synthase</fullName>
    </alternativeName>
</protein>
<comment type="similarity">
    <text evidence="10">Belongs to the ELO family.</text>
</comment>
<evidence type="ECO:0000256" key="10">
    <source>
        <dbReference type="RuleBase" id="RU361115"/>
    </source>
</evidence>
<dbReference type="GO" id="GO:0034626">
    <property type="term" value="P:fatty acid elongation, polyunsaturated fatty acid"/>
    <property type="evidence" value="ECO:0007669"/>
    <property type="project" value="TreeGrafter"/>
</dbReference>
<evidence type="ECO:0000256" key="5">
    <source>
        <dbReference type="ARBA" id="ARBA00022832"/>
    </source>
</evidence>
<feature type="transmembrane region" description="Helical" evidence="10">
    <location>
        <begin position="93"/>
        <end position="116"/>
    </location>
</feature>
<sequence length="1308" mass="155734">MTIPTATDGCKLQEISSRAQFSIFNVESQSLFNIRPTTMNDSHLFVFEKNFDIHPVLQWYQTYWKVTFLYVAIYLLLIYLGQRWMQKRHAFELRAALVVWNWSLALFSIFGVYRIFPEIIYEWQTYGFEYTVCDNTQVLVNPILQFWGWFFGLSKVVELGDTAFIVLRKRKLVFLHWYHHVTVLVYTWYSGQQIAPTNQWFVLMNLMVHSAMYSYFALTAMKFKIPRFVAMMITTAQLLQMIGGLYVNWRTYGAIVGGRHCDTAMRNIQISMMMYASYWLLFAVLFYDKSQRDKKVNEMKKMMNQSFVFSFEKNFDTNAAVQWFRNYWTLSILYVVIYLLLVHLGQRWMRSRRAFHLRPILSTWNWSLAVFSVLGTSRISPEILDELRTFGFEYTVCDTTRARNNPILAFWSWYFIMSKVVELGDTAFIILRKQKLVFLHWYHHVTVLVYSWFSASQVIPTARWFILMNFTVHAVMYTYFALKAVQFNIPRSVAMTITVAQLFQMFGGLYANWRAYGVIVRGQRCETDFWNIRISLLMYASYCCLFAHFFYDSYLKKRLRQKTAWNWSLAMFSILGTCRLLPQLVDEWWNFGFEYTICDSSRIKYNGVLQFWIWYFAMSKVFELGDTAFIVLRKQRLLFLHWYHHVTVLLYTWYSISQVIASGRWFVIMNYAVHAVMYSYYAFKAMKFKVPRSVAMTITTAQLLQMVGGLYVNLRAYSAISGGRSCDSVMWNILMSLMMYASYGFCSLFCFTIQNFDIVDKINWLKAYWQISIFFAVIYVILIFFGQRYMQSRTAFDLRKPLVVWNLSLALFSIVGTCRFIPEAVHVWSKFGFQFTVCNGSFYQDNPVTALWAWLFLMSKVLEFGDTAFIVLRKQKLVFLHWYHHVTVLIYAWYTAHQLIATSRWFILMNFMVHSAMYLYFALRALKFSVPRQIAMIITSAQLLQMVVGLYVNWWTYGALMRGEYCGTNFDNINVSLLMYFSYFLLFVNLFYTKQEREPTAAMTKSFIFAFEENFDYEGTVLWIRTYWTLSFVYVSIYLLLISLGQHWMKSRRAFELRALLAIWNWSLALFSIMGTWRILPQLWNEVEEHGFEHTVCNKTFFKENLIFSFWCWYFVLSKVVELGDTAFIVLRKQPLAFLHWYHHVTVLLYTWYSTQQLVPTSRWFILMNFTVHSAMYSYYALKAIEMKIPRPVAMTITTAQLFQMIGGLYVNWRAYGAISGGRYCDTGMWNIQMSILMYASYWLLFAHFFYGMRSCSNKSRPQVIFLSFAMINWPRICIYRDRIIIWRIQKIKKKYKNFFFGNSIEIT</sequence>
<dbReference type="eggNOG" id="KOG3071">
    <property type="taxonomic scope" value="Eukaryota"/>
</dbReference>
<accession>T1J202</accession>
<dbReference type="EnsemblMetazoa" id="SMAR007577-RA">
    <property type="protein sequence ID" value="SMAR007577-PA"/>
    <property type="gene ID" value="SMAR007577"/>
</dbReference>
<proteinExistence type="inferred from homology"/>
<feature type="transmembrane region" description="Helical" evidence="10">
    <location>
        <begin position="62"/>
        <end position="81"/>
    </location>
</feature>
<feature type="transmembrane region" description="Helical" evidence="10">
    <location>
        <begin position="768"/>
        <end position="790"/>
    </location>
</feature>
<dbReference type="GO" id="GO:0005789">
    <property type="term" value="C:endoplasmic reticulum membrane"/>
    <property type="evidence" value="ECO:0007669"/>
    <property type="project" value="TreeGrafter"/>
</dbReference>
<keyword evidence="7 10" id="KW-0443">Lipid metabolism</keyword>
<dbReference type="Proteomes" id="UP000014500">
    <property type="component" value="Unassembled WGS sequence"/>
</dbReference>
<dbReference type="GO" id="GO:0042761">
    <property type="term" value="P:very long-chain fatty acid biosynthetic process"/>
    <property type="evidence" value="ECO:0007669"/>
    <property type="project" value="TreeGrafter"/>
</dbReference>
<dbReference type="Pfam" id="PF01151">
    <property type="entry name" value="ELO"/>
    <property type="match status" value="5"/>
</dbReference>
<feature type="transmembrane region" description="Helical" evidence="10">
    <location>
        <begin position="973"/>
        <end position="992"/>
    </location>
</feature>
<evidence type="ECO:0000256" key="1">
    <source>
        <dbReference type="ARBA" id="ARBA00004141"/>
    </source>
</evidence>
<dbReference type="InterPro" id="IPR002076">
    <property type="entry name" value="ELO_fam"/>
</dbReference>
<feature type="transmembrane region" description="Helical" evidence="10">
    <location>
        <begin position="530"/>
        <end position="551"/>
    </location>
</feature>
<evidence type="ECO:0000256" key="3">
    <source>
        <dbReference type="ARBA" id="ARBA00022679"/>
    </source>
</evidence>
<feature type="transmembrane region" description="Helical" evidence="10">
    <location>
        <begin position="1232"/>
        <end position="1251"/>
    </location>
</feature>
<dbReference type="PROSITE" id="PS01188">
    <property type="entry name" value="ELO"/>
    <property type="match status" value="5"/>
</dbReference>
<feature type="transmembrane region" description="Helical" evidence="10">
    <location>
        <begin position="612"/>
        <end position="632"/>
    </location>
</feature>
<dbReference type="EC" id="2.3.1.199" evidence="10"/>
<feature type="transmembrane region" description="Helical" evidence="10">
    <location>
        <begin position="172"/>
        <end position="189"/>
    </location>
</feature>
<dbReference type="EMBL" id="JH431791">
    <property type="status" value="NOT_ANNOTATED_CDS"/>
    <property type="molecule type" value="Genomic_DNA"/>
</dbReference>
<comment type="subcellular location">
    <subcellularLocation>
        <location evidence="1">Membrane</location>
        <topology evidence="1">Multi-pass membrane protein</topology>
    </subcellularLocation>
</comment>
<feature type="transmembrane region" description="Helical" evidence="10">
    <location>
        <begin position="1106"/>
        <end position="1124"/>
    </location>
</feature>
<evidence type="ECO:0000256" key="4">
    <source>
        <dbReference type="ARBA" id="ARBA00022692"/>
    </source>
</evidence>
<feature type="transmembrane region" description="Helical" evidence="10">
    <location>
        <begin position="327"/>
        <end position="345"/>
    </location>
</feature>
<evidence type="ECO:0000313" key="12">
    <source>
        <dbReference type="Proteomes" id="UP000014500"/>
    </source>
</evidence>